<accession>A0A382L587</accession>
<dbReference type="EMBL" id="UINC01083901">
    <property type="protein sequence ID" value="SVC30051.1"/>
    <property type="molecule type" value="Genomic_DNA"/>
</dbReference>
<protein>
    <recommendedName>
        <fullName evidence="2">DUF1415 domain-containing protein</fullName>
    </recommendedName>
</protein>
<organism evidence="1">
    <name type="scientific">marine metagenome</name>
    <dbReference type="NCBI Taxonomy" id="408172"/>
    <lineage>
        <taxon>unclassified sequences</taxon>
        <taxon>metagenomes</taxon>
        <taxon>ecological metagenomes</taxon>
    </lineage>
</organism>
<evidence type="ECO:0000313" key="1">
    <source>
        <dbReference type="EMBL" id="SVC30051.1"/>
    </source>
</evidence>
<name>A0A382L587_9ZZZZ</name>
<dbReference type="AlphaFoldDB" id="A0A382L587"/>
<dbReference type="Pfam" id="PF07209">
    <property type="entry name" value="DUF1415"/>
    <property type="match status" value="1"/>
</dbReference>
<sequence>MMDLQQDVIDQTKHWIHDFVIGWNMCPFARLVFE</sequence>
<feature type="non-terminal residue" evidence="1">
    <location>
        <position position="34"/>
    </location>
</feature>
<reference evidence="1" key="1">
    <citation type="submission" date="2018-05" db="EMBL/GenBank/DDBJ databases">
        <authorList>
            <person name="Lanie J.A."/>
            <person name="Ng W.-L."/>
            <person name="Kazmierczak K.M."/>
            <person name="Andrzejewski T.M."/>
            <person name="Davidsen T.M."/>
            <person name="Wayne K.J."/>
            <person name="Tettelin H."/>
            <person name="Glass J.I."/>
            <person name="Rusch D."/>
            <person name="Podicherti R."/>
            <person name="Tsui H.-C.T."/>
            <person name="Winkler M.E."/>
        </authorList>
    </citation>
    <scope>NUCLEOTIDE SEQUENCE</scope>
</reference>
<dbReference type="InterPro" id="IPR009858">
    <property type="entry name" value="DUF1415"/>
</dbReference>
<evidence type="ECO:0008006" key="2">
    <source>
        <dbReference type="Google" id="ProtNLM"/>
    </source>
</evidence>
<proteinExistence type="predicted"/>
<gene>
    <name evidence="1" type="ORF">METZ01_LOCUS282905</name>
</gene>